<dbReference type="Proteomes" id="UP000178656">
    <property type="component" value="Unassembled WGS sequence"/>
</dbReference>
<gene>
    <name evidence="2" type="ORF">A2482_02720</name>
</gene>
<dbReference type="GO" id="GO:0015074">
    <property type="term" value="P:DNA integration"/>
    <property type="evidence" value="ECO:0007669"/>
    <property type="project" value="InterPro"/>
</dbReference>
<dbReference type="Gene3D" id="3.30.420.10">
    <property type="entry name" value="Ribonuclease H-like superfamily/Ribonuclease H"/>
    <property type="match status" value="1"/>
</dbReference>
<dbReference type="PANTHER" id="PTHR46889">
    <property type="entry name" value="TRANSPOSASE INSF FOR INSERTION SEQUENCE IS3B-RELATED"/>
    <property type="match status" value="1"/>
</dbReference>
<dbReference type="InterPro" id="IPR036397">
    <property type="entry name" value="RNaseH_sf"/>
</dbReference>
<protein>
    <recommendedName>
        <fullName evidence="1">Integrase catalytic domain-containing protein</fullName>
    </recommendedName>
</protein>
<dbReference type="InterPro" id="IPR050900">
    <property type="entry name" value="Transposase_IS3/IS150/IS904"/>
</dbReference>
<evidence type="ECO:0000313" key="2">
    <source>
        <dbReference type="EMBL" id="OGF36159.1"/>
    </source>
</evidence>
<evidence type="ECO:0000259" key="1">
    <source>
        <dbReference type="PROSITE" id="PS50994"/>
    </source>
</evidence>
<dbReference type="InterPro" id="IPR048020">
    <property type="entry name" value="Transpos_IS3"/>
</dbReference>
<accession>A0A1F5TB83</accession>
<proteinExistence type="predicted"/>
<sequence>MQVASGAFSISRICRLCGLSKNTYYHHKHPDERFADKFEHIKTQVKKIIVKNGAYGVTRIKQALSDKYKIEIGRDALGRLLKLWRLGLPRKLRTSKKSVVKEILEALADRVNLLIRTKITAPFQAVTSDITEIIYDQGKSKAYLAVHKDVFGQLVYGYEVGETMEAKLVIGSFRKATAAIKKLIEKLPDELLSHQDQGSQFTSYEYVEEVLKNKIILSYSTPGTPTENPGQESFFGRLKDECKNEFLEMETFEKLKKLIAKKIRYYNNERLHTSINLQSPKRFTLSFIQNFPK</sequence>
<dbReference type="PANTHER" id="PTHR46889:SF7">
    <property type="entry name" value="TRANSPOSASE FOR INSERTION SEQUENCE ELEMENT IS904"/>
    <property type="match status" value="1"/>
</dbReference>
<dbReference type="InterPro" id="IPR012337">
    <property type="entry name" value="RNaseH-like_sf"/>
</dbReference>
<feature type="domain" description="Integrase catalytic" evidence="1">
    <location>
        <begin position="118"/>
        <end position="288"/>
    </location>
</feature>
<organism evidence="2 3">
    <name type="scientific">Candidatus Falkowbacteria bacterium RIFOXYC2_FULL_48_21</name>
    <dbReference type="NCBI Taxonomy" id="1798005"/>
    <lineage>
        <taxon>Bacteria</taxon>
        <taxon>Candidatus Falkowiibacteriota</taxon>
    </lineage>
</organism>
<dbReference type="InterPro" id="IPR001584">
    <property type="entry name" value="Integrase_cat-core"/>
</dbReference>
<dbReference type="EMBL" id="MFGM01000038">
    <property type="protein sequence ID" value="OGF36159.1"/>
    <property type="molecule type" value="Genomic_DNA"/>
</dbReference>
<name>A0A1F5TB83_9BACT</name>
<dbReference type="PROSITE" id="PS50994">
    <property type="entry name" value="INTEGRASE"/>
    <property type="match status" value="1"/>
</dbReference>
<comment type="caution">
    <text evidence="2">The sequence shown here is derived from an EMBL/GenBank/DDBJ whole genome shotgun (WGS) entry which is preliminary data.</text>
</comment>
<evidence type="ECO:0000313" key="3">
    <source>
        <dbReference type="Proteomes" id="UP000178656"/>
    </source>
</evidence>
<dbReference type="NCBIfam" id="NF033516">
    <property type="entry name" value="transpos_IS3"/>
    <property type="match status" value="1"/>
</dbReference>
<reference evidence="2 3" key="1">
    <citation type="journal article" date="2016" name="Nat. Commun.">
        <title>Thousands of microbial genomes shed light on interconnected biogeochemical processes in an aquifer system.</title>
        <authorList>
            <person name="Anantharaman K."/>
            <person name="Brown C.T."/>
            <person name="Hug L.A."/>
            <person name="Sharon I."/>
            <person name="Castelle C.J."/>
            <person name="Probst A.J."/>
            <person name="Thomas B.C."/>
            <person name="Singh A."/>
            <person name="Wilkins M.J."/>
            <person name="Karaoz U."/>
            <person name="Brodie E.L."/>
            <person name="Williams K.H."/>
            <person name="Hubbard S.S."/>
            <person name="Banfield J.F."/>
        </authorList>
    </citation>
    <scope>NUCLEOTIDE SEQUENCE [LARGE SCALE GENOMIC DNA]</scope>
</reference>
<dbReference type="Pfam" id="PF13683">
    <property type="entry name" value="rve_3"/>
    <property type="match status" value="1"/>
</dbReference>
<dbReference type="SUPFAM" id="SSF53098">
    <property type="entry name" value="Ribonuclease H-like"/>
    <property type="match status" value="1"/>
</dbReference>
<dbReference type="GO" id="GO:0003676">
    <property type="term" value="F:nucleic acid binding"/>
    <property type="evidence" value="ECO:0007669"/>
    <property type="project" value="InterPro"/>
</dbReference>
<dbReference type="AlphaFoldDB" id="A0A1F5TB83"/>